<evidence type="ECO:0000256" key="2">
    <source>
        <dbReference type="SAM" id="SignalP"/>
    </source>
</evidence>
<dbReference type="Gene3D" id="2.40.50.90">
    <property type="match status" value="1"/>
</dbReference>
<evidence type="ECO:0000313" key="3">
    <source>
        <dbReference type="EMBL" id="GGM87926.1"/>
    </source>
</evidence>
<gene>
    <name evidence="3" type="ORF">GCM10011609_25860</name>
</gene>
<dbReference type="Proteomes" id="UP000597656">
    <property type="component" value="Unassembled WGS sequence"/>
</dbReference>
<keyword evidence="2" id="KW-0732">Signal</keyword>
<proteinExistence type="predicted"/>
<dbReference type="EMBL" id="BMNC01000003">
    <property type="protein sequence ID" value="GGM87926.1"/>
    <property type="molecule type" value="Genomic_DNA"/>
</dbReference>
<organism evidence="3 4">
    <name type="scientific">Lentzea pudingi</name>
    <dbReference type="NCBI Taxonomy" id="1789439"/>
    <lineage>
        <taxon>Bacteria</taxon>
        <taxon>Bacillati</taxon>
        <taxon>Actinomycetota</taxon>
        <taxon>Actinomycetes</taxon>
        <taxon>Pseudonocardiales</taxon>
        <taxon>Pseudonocardiaceae</taxon>
        <taxon>Lentzea</taxon>
    </lineage>
</organism>
<protein>
    <submittedName>
        <fullName evidence="3">Uncharacterized protein</fullName>
    </submittedName>
</protein>
<evidence type="ECO:0000313" key="4">
    <source>
        <dbReference type="Proteomes" id="UP000597656"/>
    </source>
</evidence>
<feature type="signal peptide" evidence="2">
    <location>
        <begin position="1"/>
        <end position="18"/>
    </location>
</feature>
<dbReference type="InterPro" id="IPR035437">
    <property type="entry name" value="SNase_OB-fold_sf"/>
</dbReference>
<reference evidence="4" key="1">
    <citation type="journal article" date="2019" name="Int. J. Syst. Evol. Microbiol.">
        <title>The Global Catalogue of Microorganisms (GCM) 10K type strain sequencing project: providing services to taxonomists for standard genome sequencing and annotation.</title>
        <authorList>
            <consortium name="The Broad Institute Genomics Platform"/>
            <consortium name="The Broad Institute Genome Sequencing Center for Infectious Disease"/>
            <person name="Wu L."/>
            <person name="Ma J."/>
        </authorList>
    </citation>
    <scope>NUCLEOTIDE SEQUENCE [LARGE SCALE GENOMIC DNA]</scope>
    <source>
        <strain evidence="4">CGMCC 4.7319</strain>
    </source>
</reference>
<feature type="region of interest" description="Disordered" evidence="1">
    <location>
        <begin position="156"/>
        <end position="180"/>
    </location>
</feature>
<sequence>MARRCVIVLVALFITACAGPPSDPPPAVPSSASRAAGERSAMAGALKVSAVVDGRTVQFSNGARFRISLLAEPATCWAEDARAFAEATLLNTPVRFSSVTPGEINLELPDGTDYALLTVREGVLRAEGASGPFVDAELSAALAKRGLWGAPCNGAGGPAAAGVGADDRNSSRPETMARKG</sequence>
<feature type="chain" id="PRO_5046457128" evidence="2">
    <location>
        <begin position="19"/>
        <end position="180"/>
    </location>
</feature>
<feature type="compositionally biased region" description="Basic and acidic residues" evidence="1">
    <location>
        <begin position="165"/>
        <end position="180"/>
    </location>
</feature>
<accession>A0ABQ2HQL8</accession>
<comment type="caution">
    <text evidence="3">The sequence shown here is derived from an EMBL/GenBank/DDBJ whole genome shotgun (WGS) entry which is preliminary data.</text>
</comment>
<keyword evidence="4" id="KW-1185">Reference proteome</keyword>
<name>A0ABQ2HQL8_9PSEU</name>
<dbReference type="SUPFAM" id="SSF50199">
    <property type="entry name" value="Staphylococcal nuclease"/>
    <property type="match status" value="1"/>
</dbReference>
<dbReference type="RefSeq" id="WP_189154916.1">
    <property type="nucleotide sequence ID" value="NZ_BMNC01000003.1"/>
</dbReference>
<evidence type="ECO:0000256" key="1">
    <source>
        <dbReference type="SAM" id="MobiDB-lite"/>
    </source>
</evidence>
<dbReference type="PROSITE" id="PS51257">
    <property type="entry name" value="PROKAR_LIPOPROTEIN"/>
    <property type="match status" value="1"/>
</dbReference>